<organism evidence="2">
    <name type="scientific">viral metagenome</name>
    <dbReference type="NCBI Taxonomy" id="1070528"/>
    <lineage>
        <taxon>unclassified sequences</taxon>
        <taxon>metagenomes</taxon>
        <taxon>organismal metagenomes</taxon>
    </lineage>
</organism>
<protein>
    <submittedName>
        <fullName evidence="2">Uncharacterized protein</fullName>
    </submittedName>
</protein>
<proteinExistence type="predicted"/>
<keyword evidence="1" id="KW-0812">Transmembrane</keyword>
<sequence length="55" mass="6425">MYIYIAYIIAAYIGIGFGIWIFALVDPNIINVNTIKGFFEIVFMWGFVLIGLWRF</sequence>
<keyword evidence="1" id="KW-0472">Membrane</keyword>
<evidence type="ECO:0000313" key="2">
    <source>
        <dbReference type="EMBL" id="QJA70618.1"/>
    </source>
</evidence>
<dbReference type="EMBL" id="MT143379">
    <property type="protein sequence ID" value="QJA96200.1"/>
    <property type="molecule type" value="Genomic_DNA"/>
</dbReference>
<evidence type="ECO:0000256" key="1">
    <source>
        <dbReference type="SAM" id="Phobius"/>
    </source>
</evidence>
<dbReference type="EMBL" id="MT141807">
    <property type="protein sequence ID" value="QJA70618.1"/>
    <property type="molecule type" value="Genomic_DNA"/>
</dbReference>
<reference evidence="2" key="1">
    <citation type="submission" date="2020-03" db="EMBL/GenBank/DDBJ databases">
        <title>The deep terrestrial virosphere.</title>
        <authorList>
            <person name="Holmfeldt K."/>
            <person name="Nilsson E."/>
            <person name="Simone D."/>
            <person name="Lopez-Fernandez M."/>
            <person name="Wu X."/>
            <person name="de Brujin I."/>
            <person name="Lundin D."/>
            <person name="Andersson A."/>
            <person name="Bertilsson S."/>
            <person name="Dopson M."/>
        </authorList>
    </citation>
    <scope>NUCLEOTIDE SEQUENCE</scope>
    <source>
        <strain evidence="2">MM415A03636</strain>
        <strain evidence="3">MM415B04899</strain>
    </source>
</reference>
<accession>A0A6M3JMZ9</accession>
<gene>
    <name evidence="2" type="ORF">MM415A03636_0010</name>
    <name evidence="3" type="ORF">MM415B04899_0004</name>
</gene>
<dbReference type="AlphaFoldDB" id="A0A6M3JMZ9"/>
<name>A0A6M3JMZ9_9ZZZZ</name>
<feature type="transmembrane region" description="Helical" evidence="1">
    <location>
        <begin position="6"/>
        <end position="25"/>
    </location>
</feature>
<feature type="transmembrane region" description="Helical" evidence="1">
    <location>
        <begin position="37"/>
        <end position="53"/>
    </location>
</feature>
<evidence type="ECO:0000313" key="3">
    <source>
        <dbReference type="EMBL" id="QJA96200.1"/>
    </source>
</evidence>
<keyword evidence="1" id="KW-1133">Transmembrane helix</keyword>